<protein>
    <submittedName>
        <fullName evidence="1">Uncharacterized protein</fullName>
    </submittedName>
</protein>
<dbReference type="EMBL" id="MIPT01000001">
    <property type="protein sequence ID" value="OHT22182.1"/>
    <property type="molecule type" value="Genomic_DNA"/>
</dbReference>
<comment type="caution">
    <text evidence="1">The sequence shown here is derived from an EMBL/GenBank/DDBJ whole genome shotgun (WGS) entry which is preliminary data.</text>
</comment>
<organism evidence="1 2">
    <name type="scientific">Edaphosphingomonas haloaromaticamans</name>
    <dbReference type="NCBI Taxonomy" id="653954"/>
    <lineage>
        <taxon>Bacteria</taxon>
        <taxon>Pseudomonadati</taxon>
        <taxon>Pseudomonadota</taxon>
        <taxon>Alphaproteobacteria</taxon>
        <taxon>Sphingomonadales</taxon>
        <taxon>Rhizorhabdaceae</taxon>
        <taxon>Edaphosphingomonas</taxon>
    </lineage>
</organism>
<keyword evidence="2" id="KW-1185">Reference proteome</keyword>
<reference evidence="1 2" key="1">
    <citation type="submission" date="2016-09" db="EMBL/GenBank/DDBJ databases">
        <title>Metabolic pathway, cell adaptation mechanisms and a novel monoxygenase revealed through proteogenomic-transcription analysis of a Sphingomonas haloaromaticamans strain degrading the fungicide ortho-phenylphenol.</title>
        <authorList>
            <person name="Perruchon C."/>
            <person name="Papadopoulou E.S."/>
            <person name="Rousidou C."/>
            <person name="Vasileiadis S."/>
            <person name="Tanou G."/>
            <person name="Amoutzias G."/>
            <person name="Molassiotis A."/>
            <person name="Karpouzas D.G."/>
        </authorList>
    </citation>
    <scope>NUCLEOTIDE SEQUENCE [LARGE SCALE GENOMIC DNA]</scope>
    <source>
        <strain evidence="1 2">P3</strain>
    </source>
</reference>
<dbReference type="Proteomes" id="UP000179467">
    <property type="component" value="Unassembled WGS sequence"/>
</dbReference>
<gene>
    <name evidence="1" type="ORF">BHE75_04206</name>
</gene>
<dbReference type="AlphaFoldDB" id="A0A1S1HK09"/>
<name>A0A1S1HK09_9SPHN</name>
<proteinExistence type="predicted"/>
<sequence>MTRSTPIDDFHRHEVLHGAAMVQSLFDDFIAGHVYTKSHAELAAAAKEISRALADFYQAVGSKIDQ</sequence>
<evidence type="ECO:0000313" key="2">
    <source>
        <dbReference type="Proteomes" id="UP000179467"/>
    </source>
</evidence>
<accession>A0A1S1HK09</accession>
<evidence type="ECO:0000313" key="1">
    <source>
        <dbReference type="EMBL" id="OHT22182.1"/>
    </source>
</evidence>